<name>A0A6I6K5Y3_9BACT</name>
<keyword evidence="14" id="KW-1185">Reference proteome</keyword>
<dbReference type="NCBIfam" id="TIGR04057">
    <property type="entry name" value="SusC_RagA_signa"/>
    <property type="match status" value="1"/>
</dbReference>
<evidence type="ECO:0000256" key="10">
    <source>
        <dbReference type="PROSITE-ProRule" id="PRU01360"/>
    </source>
</evidence>
<feature type="domain" description="Secretin/TonB short N-terminal" evidence="12">
    <location>
        <begin position="48"/>
        <end position="99"/>
    </location>
</feature>
<dbReference type="Pfam" id="PF13715">
    <property type="entry name" value="CarbopepD_reg_2"/>
    <property type="match status" value="1"/>
</dbReference>
<dbReference type="InterPro" id="IPR039426">
    <property type="entry name" value="TonB-dep_rcpt-like"/>
</dbReference>
<dbReference type="InterPro" id="IPR011662">
    <property type="entry name" value="Secretin/TonB_short_N"/>
</dbReference>
<evidence type="ECO:0000256" key="1">
    <source>
        <dbReference type="ARBA" id="ARBA00004571"/>
    </source>
</evidence>
<evidence type="ECO:0000256" key="7">
    <source>
        <dbReference type="ARBA" id="ARBA00023077"/>
    </source>
</evidence>
<dbReference type="NCBIfam" id="TIGR04056">
    <property type="entry name" value="OMP_RagA_SusC"/>
    <property type="match status" value="1"/>
</dbReference>
<reference evidence="13 14" key="1">
    <citation type="submission" date="2019-11" db="EMBL/GenBank/DDBJ databases">
        <authorList>
            <person name="Zheng R.K."/>
            <person name="Sun C.M."/>
        </authorList>
    </citation>
    <scope>NUCLEOTIDE SEQUENCE [LARGE SCALE GENOMIC DNA]</scope>
    <source>
        <strain evidence="13 14">WC007</strain>
    </source>
</reference>
<comment type="similarity">
    <text evidence="10 11">Belongs to the TonB-dependent receptor family.</text>
</comment>
<protein>
    <submittedName>
        <fullName evidence="13">SusC/RagA family TonB-linked outer membrane protein</fullName>
    </submittedName>
</protein>
<dbReference type="InterPro" id="IPR023997">
    <property type="entry name" value="TonB-dep_OMP_SusC/RagA_CS"/>
</dbReference>
<dbReference type="Pfam" id="PF07715">
    <property type="entry name" value="Plug"/>
    <property type="match status" value="1"/>
</dbReference>
<evidence type="ECO:0000256" key="8">
    <source>
        <dbReference type="ARBA" id="ARBA00023136"/>
    </source>
</evidence>
<comment type="subcellular location">
    <subcellularLocation>
        <location evidence="1 10">Cell outer membrane</location>
        <topology evidence="1 10">Multi-pass membrane protein</topology>
    </subcellularLocation>
</comment>
<dbReference type="Pfam" id="PF00593">
    <property type="entry name" value="TonB_dep_Rec_b-barrel"/>
    <property type="match status" value="1"/>
</dbReference>
<dbReference type="KEGG" id="mcos:GM418_08425"/>
<dbReference type="InterPro" id="IPR008969">
    <property type="entry name" value="CarboxyPept-like_regulatory"/>
</dbReference>
<dbReference type="GO" id="GO:0009279">
    <property type="term" value="C:cell outer membrane"/>
    <property type="evidence" value="ECO:0007669"/>
    <property type="project" value="UniProtKB-SubCell"/>
</dbReference>
<evidence type="ECO:0000256" key="6">
    <source>
        <dbReference type="ARBA" id="ARBA00023004"/>
    </source>
</evidence>
<keyword evidence="3 10" id="KW-1134">Transmembrane beta strand</keyword>
<dbReference type="GO" id="GO:0006826">
    <property type="term" value="P:iron ion transport"/>
    <property type="evidence" value="ECO:0007669"/>
    <property type="project" value="UniProtKB-KW"/>
</dbReference>
<dbReference type="InterPro" id="IPR037066">
    <property type="entry name" value="Plug_dom_sf"/>
</dbReference>
<keyword evidence="5 10" id="KW-0812">Transmembrane</keyword>
<evidence type="ECO:0000256" key="9">
    <source>
        <dbReference type="ARBA" id="ARBA00023237"/>
    </source>
</evidence>
<evidence type="ECO:0000256" key="2">
    <source>
        <dbReference type="ARBA" id="ARBA00022448"/>
    </source>
</evidence>
<gene>
    <name evidence="13" type="ORF">GM418_08425</name>
</gene>
<keyword evidence="9 10" id="KW-0998">Cell outer membrane</keyword>
<dbReference type="Gene3D" id="2.40.170.20">
    <property type="entry name" value="TonB-dependent receptor, beta-barrel domain"/>
    <property type="match status" value="1"/>
</dbReference>
<evidence type="ECO:0000259" key="12">
    <source>
        <dbReference type="SMART" id="SM00965"/>
    </source>
</evidence>
<sequence length="1072" mass="119896">MKVVFFIMLIAAIHVSANSYSQNRRFNLDMKNVSIKQVLEEIELQSEFRFLYSDTKIDVERKVDAYFSNNTIEEVLQKVLVSSGISYQVIERQILLTNTKDSLLFEQQGGNKVKGKITDLNGLPLPGVTVVVKGTTKGTVSDANGEYSLSDIPGNAVLLFSFVGMKTLEIPQEGKATINVVMEEEAIGIEEVVAIGYGTLKREELTNAVSSVNSEDFVKGSVKDAAQLIRGQIAGVNIINPDADPTGTSQIVLRGVTTLAAGTQPLIVIDGVPGSLTDVAPEDIETIDVLKDGSAAAIYGTRGTNGVVLITTKKVKGETPATIEWNSYVTTQTITKTIDFMNADQYRNLVAQEKPGAIDYGATTKWIDQIFRTPISQNHNFSMKGGNSSTNYIMNINYKQLQGLMLRSDNNVLTTRIEANHTMFDGKLKLNGNIIGYDQKYFSGGDGYSWRGDVYRNALIYNPTDPVKDEDGNWTEHPEMNNYANPLALIKETEGEIAITNFKPFGTITFYPLEGLTLKALASRDIYNKTAGYSESFNHLNSIREKRTGFASKGTTRNVDDLLELTSTYSKSFKNHNINALAGYSFQQDTYEFYWMNNFDFPSDKYSYNNMSDGAALTEGRAGMDSNKTSSRLVSYFGRVNYSFKNKYLLMASLRYEGSSKFGKDHKWGAFPAVSAGWNLMKEDFMKNIQSSVSQLKLRVGFGITGTAPSDTYQSLSRLTYGNKYLLNGEWIPVIYPSSNANPDLRWETKEEVNIGLDFGFFNNRISGAIDAYKRTTKDLLWNYNVSTPPYLYSSVLANAGSMENKGLEIQITAIPVETKDFNWTTKVNYSTNSNKLLSLSNDKFQLQSGYFYTGSTGEPIQSTTHRVEEGEAIGNFYGFKSIDIDEDGYWIIEGKDGNPKPIAEQQPDDKKVLGNGLPKHYLSWDNTIRYKQFDLNVTMRGAFAYQILNMTKMFYAVPVSLTRGNVVASTYDNIYGKRPLNDYQELQYVSYFIEDGDYWKIDNITLGYTLNLKGSIVKNLRLYLSGSNMFTITGYSGIDPEVNSLGLYPGLDYRDRYPSTRTFTFGFSMKF</sequence>
<evidence type="ECO:0000313" key="13">
    <source>
        <dbReference type="EMBL" id="QGY48077.1"/>
    </source>
</evidence>
<proteinExistence type="inferred from homology"/>
<dbReference type="AlphaFoldDB" id="A0A6I6K5Y3"/>
<dbReference type="InterPro" id="IPR023996">
    <property type="entry name" value="TonB-dep_OMP_SusC/RagA"/>
</dbReference>
<dbReference type="EMBL" id="CP046401">
    <property type="protein sequence ID" value="QGY48077.1"/>
    <property type="molecule type" value="Genomic_DNA"/>
</dbReference>
<keyword evidence="2 10" id="KW-0813">Transport</keyword>
<dbReference type="SUPFAM" id="SSF49464">
    <property type="entry name" value="Carboxypeptidase regulatory domain-like"/>
    <property type="match status" value="1"/>
</dbReference>
<evidence type="ECO:0000256" key="4">
    <source>
        <dbReference type="ARBA" id="ARBA00022496"/>
    </source>
</evidence>
<keyword evidence="8 10" id="KW-0472">Membrane</keyword>
<evidence type="ECO:0000256" key="11">
    <source>
        <dbReference type="RuleBase" id="RU003357"/>
    </source>
</evidence>
<dbReference type="Gene3D" id="2.170.130.10">
    <property type="entry name" value="TonB-dependent receptor, plug domain"/>
    <property type="match status" value="1"/>
</dbReference>
<dbReference type="SMART" id="SM00965">
    <property type="entry name" value="STN"/>
    <property type="match status" value="1"/>
</dbReference>
<dbReference type="SUPFAM" id="SSF56935">
    <property type="entry name" value="Porins"/>
    <property type="match status" value="1"/>
</dbReference>
<evidence type="ECO:0000256" key="5">
    <source>
        <dbReference type="ARBA" id="ARBA00022692"/>
    </source>
</evidence>
<dbReference type="InterPro" id="IPR036942">
    <property type="entry name" value="Beta-barrel_TonB_sf"/>
</dbReference>
<dbReference type="Gene3D" id="2.60.40.1120">
    <property type="entry name" value="Carboxypeptidase-like, regulatory domain"/>
    <property type="match status" value="1"/>
</dbReference>
<accession>A0A6I6K5Y3</accession>
<keyword evidence="4" id="KW-0406">Ion transport</keyword>
<dbReference type="InterPro" id="IPR012910">
    <property type="entry name" value="Plug_dom"/>
</dbReference>
<evidence type="ECO:0000256" key="3">
    <source>
        <dbReference type="ARBA" id="ARBA00022452"/>
    </source>
</evidence>
<evidence type="ECO:0000313" key="14">
    <source>
        <dbReference type="Proteomes" id="UP000428260"/>
    </source>
</evidence>
<keyword evidence="7 11" id="KW-0798">TonB box</keyword>
<dbReference type="Proteomes" id="UP000428260">
    <property type="component" value="Chromosome"/>
</dbReference>
<keyword evidence="4" id="KW-0410">Iron transport</keyword>
<dbReference type="PROSITE" id="PS52016">
    <property type="entry name" value="TONB_DEPENDENT_REC_3"/>
    <property type="match status" value="1"/>
</dbReference>
<dbReference type="InterPro" id="IPR000531">
    <property type="entry name" value="Beta-barrel_TonB"/>
</dbReference>
<keyword evidence="6" id="KW-0408">Iron</keyword>
<organism evidence="13 14">
    <name type="scientific">Maribellus comscasis</name>
    <dbReference type="NCBI Taxonomy" id="2681766"/>
    <lineage>
        <taxon>Bacteria</taxon>
        <taxon>Pseudomonadati</taxon>
        <taxon>Bacteroidota</taxon>
        <taxon>Bacteroidia</taxon>
        <taxon>Marinilabiliales</taxon>
        <taxon>Prolixibacteraceae</taxon>
        <taxon>Maribellus</taxon>
    </lineage>
</organism>